<dbReference type="GO" id="GO:0016746">
    <property type="term" value="F:acyltransferase activity"/>
    <property type="evidence" value="ECO:0007669"/>
    <property type="project" value="UniProtKB-KW"/>
</dbReference>
<dbReference type="InterPro" id="IPR011004">
    <property type="entry name" value="Trimer_LpxA-like_sf"/>
</dbReference>
<dbReference type="EMBL" id="JACSIT010000091">
    <property type="protein sequence ID" value="MBC6994146.1"/>
    <property type="molecule type" value="Genomic_DNA"/>
</dbReference>
<keyword evidence="1" id="KW-0808">Transferase</keyword>
<evidence type="ECO:0000313" key="4">
    <source>
        <dbReference type="EMBL" id="MBC6994146.1"/>
    </source>
</evidence>
<accession>A0A923PK33</accession>
<reference evidence="4" key="1">
    <citation type="submission" date="2020-08" db="EMBL/GenBank/DDBJ databases">
        <title>Lewinella bacteria from marine environments.</title>
        <authorList>
            <person name="Zhong Y."/>
        </authorList>
    </citation>
    <scope>NUCLEOTIDE SEQUENCE</scope>
    <source>
        <strain evidence="4">KCTC 42187</strain>
    </source>
</reference>
<dbReference type="Proteomes" id="UP000650081">
    <property type="component" value="Unassembled WGS sequence"/>
</dbReference>
<dbReference type="PANTHER" id="PTHR23416">
    <property type="entry name" value="SIALIC ACID SYNTHASE-RELATED"/>
    <property type="match status" value="1"/>
</dbReference>
<dbReference type="SUPFAM" id="SSF51161">
    <property type="entry name" value="Trimeric LpxA-like enzymes"/>
    <property type="match status" value="1"/>
</dbReference>
<evidence type="ECO:0000256" key="3">
    <source>
        <dbReference type="ARBA" id="ARBA00023315"/>
    </source>
</evidence>
<organism evidence="4 5">
    <name type="scientific">Neolewinella lacunae</name>
    <dbReference type="NCBI Taxonomy" id="1517758"/>
    <lineage>
        <taxon>Bacteria</taxon>
        <taxon>Pseudomonadati</taxon>
        <taxon>Bacteroidota</taxon>
        <taxon>Saprospiria</taxon>
        <taxon>Saprospirales</taxon>
        <taxon>Lewinellaceae</taxon>
        <taxon>Neolewinella</taxon>
    </lineage>
</organism>
<protein>
    <submittedName>
        <fullName evidence="4">Acyltransferase</fullName>
    </submittedName>
</protein>
<dbReference type="PROSITE" id="PS00101">
    <property type="entry name" value="HEXAPEP_TRANSFERASES"/>
    <property type="match status" value="1"/>
</dbReference>
<sequence>MRKFRNILRQRGLRFVLRLATARVLTLFHTLVLRFFYPVRGQGYRVQGPIRMRKDRHSLIHLQGCTLERKARLEAQTWTPQDAPGTIDIGPASVVKTEALVSAINARCRIGARCAVGSRSELRAIGADIDIGDDVRIAAEVVIMTRDHAFGDPDLPLLDQGFVHRPISIGKLCWIGRRAILLPGVTLGRNVIVAAGAVVTKDVADYAIVGGIPARVIGDARKS</sequence>
<evidence type="ECO:0000256" key="1">
    <source>
        <dbReference type="ARBA" id="ARBA00022679"/>
    </source>
</evidence>
<dbReference type="CDD" id="cd04647">
    <property type="entry name" value="LbH_MAT_like"/>
    <property type="match status" value="1"/>
</dbReference>
<dbReference type="RefSeq" id="WP_187466232.1">
    <property type="nucleotide sequence ID" value="NZ_JACSIT010000091.1"/>
</dbReference>
<dbReference type="AlphaFoldDB" id="A0A923PK33"/>
<dbReference type="InterPro" id="IPR018357">
    <property type="entry name" value="Hexapep_transf_CS"/>
</dbReference>
<keyword evidence="3 4" id="KW-0012">Acyltransferase</keyword>
<evidence type="ECO:0000256" key="2">
    <source>
        <dbReference type="ARBA" id="ARBA00022737"/>
    </source>
</evidence>
<proteinExistence type="predicted"/>
<dbReference type="Pfam" id="PF14602">
    <property type="entry name" value="Hexapep_2"/>
    <property type="match status" value="2"/>
</dbReference>
<keyword evidence="2" id="KW-0677">Repeat</keyword>
<evidence type="ECO:0000313" key="5">
    <source>
        <dbReference type="Proteomes" id="UP000650081"/>
    </source>
</evidence>
<gene>
    <name evidence="4" type="ORF">H9S92_08235</name>
</gene>
<dbReference type="InterPro" id="IPR051159">
    <property type="entry name" value="Hexapeptide_acetyltransf"/>
</dbReference>
<keyword evidence="5" id="KW-1185">Reference proteome</keyword>
<dbReference type="InterPro" id="IPR001451">
    <property type="entry name" value="Hexapep"/>
</dbReference>
<comment type="caution">
    <text evidence="4">The sequence shown here is derived from an EMBL/GenBank/DDBJ whole genome shotgun (WGS) entry which is preliminary data.</text>
</comment>
<dbReference type="Gene3D" id="2.160.10.10">
    <property type="entry name" value="Hexapeptide repeat proteins"/>
    <property type="match status" value="1"/>
</dbReference>
<name>A0A923PK33_9BACT</name>